<dbReference type="GO" id="GO:0031204">
    <property type="term" value="P:post-translational protein targeting to membrane, translocation"/>
    <property type="evidence" value="ECO:0007669"/>
    <property type="project" value="TreeGrafter"/>
</dbReference>
<evidence type="ECO:0000256" key="4">
    <source>
        <dbReference type="ARBA" id="ARBA00022448"/>
    </source>
</evidence>
<evidence type="ECO:0000256" key="10">
    <source>
        <dbReference type="ARBA" id="ARBA00023136"/>
    </source>
</evidence>
<keyword evidence="14" id="KW-1185">Reference proteome</keyword>
<dbReference type="PANTHER" id="PTHR12443:SF9">
    <property type="entry name" value="TRANSLOCATION PROTEIN SEC62"/>
    <property type="match status" value="1"/>
</dbReference>
<evidence type="ECO:0000256" key="9">
    <source>
        <dbReference type="ARBA" id="ARBA00023010"/>
    </source>
</evidence>
<accession>A0A8T9BLL6</accession>
<dbReference type="PANTHER" id="PTHR12443">
    <property type="entry name" value="TRANSLOCATION PROTEIN SEC62"/>
    <property type="match status" value="1"/>
</dbReference>
<keyword evidence="9" id="KW-0811">Translocation</keyword>
<keyword evidence="7" id="KW-0653">Protein transport</keyword>
<evidence type="ECO:0000256" key="2">
    <source>
        <dbReference type="ARBA" id="ARBA00010604"/>
    </source>
</evidence>
<keyword evidence="8" id="KW-1133">Transmembrane helix</keyword>
<dbReference type="Proteomes" id="UP000469559">
    <property type="component" value="Unassembled WGS sequence"/>
</dbReference>
<keyword evidence="6" id="KW-0256">Endoplasmic reticulum</keyword>
<evidence type="ECO:0000256" key="1">
    <source>
        <dbReference type="ARBA" id="ARBA00004477"/>
    </source>
</evidence>
<comment type="subcellular location">
    <subcellularLocation>
        <location evidence="1">Endoplasmic reticulum membrane</location>
        <topology evidence="1">Multi-pass membrane protein</topology>
    </subcellularLocation>
</comment>
<dbReference type="EMBL" id="QGMF01000120">
    <property type="protein sequence ID" value="TVY19219.1"/>
    <property type="molecule type" value="Genomic_DNA"/>
</dbReference>
<keyword evidence="10" id="KW-0472">Membrane</keyword>
<feature type="compositionally biased region" description="Low complexity" evidence="11">
    <location>
        <begin position="54"/>
        <end position="83"/>
    </location>
</feature>
<dbReference type="AlphaFoldDB" id="A0A8T9BLL6"/>
<dbReference type="OrthoDB" id="200187at2759"/>
<name>A0A8T9BLL6_9HELO</name>
<keyword evidence="5" id="KW-0812">Transmembrane</keyword>
<feature type="chain" id="PRO_5035773341" description="Translocation protein SEC62" evidence="12">
    <location>
        <begin position="22"/>
        <end position="106"/>
    </location>
</feature>
<sequence length="106" mass="11533">MSIFRLILFAITMFAVPPGLWLYPNLFEDVGFFDSFRPVWGWQEEKKKKKKAKSSGSANAGATMAAMTGQPAPATASTSSSAPQMATGAPTQRSLTPRVEEVFDED</sequence>
<evidence type="ECO:0000256" key="3">
    <source>
        <dbReference type="ARBA" id="ARBA00021257"/>
    </source>
</evidence>
<evidence type="ECO:0000256" key="11">
    <source>
        <dbReference type="SAM" id="MobiDB-lite"/>
    </source>
</evidence>
<evidence type="ECO:0000256" key="5">
    <source>
        <dbReference type="ARBA" id="ARBA00022692"/>
    </source>
</evidence>
<dbReference type="GO" id="GO:0005789">
    <property type="term" value="C:endoplasmic reticulum membrane"/>
    <property type="evidence" value="ECO:0007669"/>
    <property type="project" value="UniProtKB-SubCell"/>
</dbReference>
<reference evidence="13 14" key="1">
    <citation type="submission" date="2018-05" db="EMBL/GenBank/DDBJ databases">
        <title>Whole genome sequencing for identification of molecular markers to develop diagnostic detection tools for the regulated plant pathogen Lachnellula willkommii.</title>
        <authorList>
            <person name="Giroux E."/>
            <person name="Bilodeau G."/>
        </authorList>
    </citation>
    <scope>NUCLEOTIDE SEQUENCE [LARGE SCALE GENOMIC DNA]</scope>
    <source>
        <strain evidence="13 14">CBS 203.66</strain>
    </source>
</reference>
<evidence type="ECO:0000313" key="14">
    <source>
        <dbReference type="Proteomes" id="UP000469559"/>
    </source>
</evidence>
<dbReference type="InterPro" id="IPR004728">
    <property type="entry name" value="Sec62"/>
</dbReference>
<evidence type="ECO:0000256" key="7">
    <source>
        <dbReference type="ARBA" id="ARBA00022927"/>
    </source>
</evidence>
<evidence type="ECO:0000256" key="8">
    <source>
        <dbReference type="ARBA" id="ARBA00022989"/>
    </source>
</evidence>
<organism evidence="13 14">
    <name type="scientific">Lachnellula arida</name>
    <dbReference type="NCBI Taxonomy" id="1316785"/>
    <lineage>
        <taxon>Eukaryota</taxon>
        <taxon>Fungi</taxon>
        <taxon>Dikarya</taxon>
        <taxon>Ascomycota</taxon>
        <taxon>Pezizomycotina</taxon>
        <taxon>Leotiomycetes</taxon>
        <taxon>Helotiales</taxon>
        <taxon>Lachnaceae</taxon>
        <taxon>Lachnellula</taxon>
    </lineage>
</organism>
<gene>
    <name evidence="13" type="primary">sec62</name>
    <name evidence="13" type="ORF">LARI1_G002185</name>
</gene>
<comment type="similarity">
    <text evidence="2">Belongs to the SEC62 family.</text>
</comment>
<keyword evidence="12" id="KW-0732">Signal</keyword>
<comment type="caution">
    <text evidence="13">The sequence shown here is derived from an EMBL/GenBank/DDBJ whole genome shotgun (WGS) entry which is preliminary data.</text>
</comment>
<dbReference type="Pfam" id="PF03839">
    <property type="entry name" value="Sec62"/>
    <property type="match status" value="1"/>
</dbReference>
<feature type="signal peptide" evidence="12">
    <location>
        <begin position="1"/>
        <end position="21"/>
    </location>
</feature>
<keyword evidence="4" id="KW-0813">Transport</keyword>
<evidence type="ECO:0000256" key="12">
    <source>
        <dbReference type="SAM" id="SignalP"/>
    </source>
</evidence>
<proteinExistence type="inferred from homology"/>
<evidence type="ECO:0000313" key="13">
    <source>
        <dbReference type="EMBL" id="TVY19219.1"/>
    </source>
</evidence>
<feature type="region of interest" description="Disordered" evidence="11">
    <location>
        <begin position="43"/>
        <end position="106"/>
    </location>
</feature>
<protein>
    <recommendedName>
        <fullName evidence="3">Translocation protein SEC62</fullName>
    </recommendedName>
</protein>
<evidence type="ECO:0000256" key="6">
    <source>
        <dbReference type="ARBA" id="ARBA00022824"/>
    </source>
</evidence>